<proteinExistence type="predicted"/>
<evidence type="ECO:0000313" key="1">
    <source>
        <dbReference type="EMBL" id="ORX18715.1"/>
    </source>
</evidence>
<reference evidence="1 2" key="1">
    <citation type="submission" date="2016-01" db="EMBL/GenBank/DDBJ databases">
        <title>The new phylogeny of the genus Mycobacterium.</title>
        <authorList>
            <person name="Tarcisio F."/>
            <person name="Conor M."/>
            <person name="Antonella G."/>
            <person name="Elisabetta G."/>
            <person name="Giulia F.S."/>
            <person name="Sara T."/>
            <person name="Anna F."/>
            <person name="Clotilde B."/>
            <person name="Roberto B."/>
            <person name="Veronica D.S."/>
            <person name="Fabio R."/>
            <person name="Monica P."/>
            <person name="Olivier J."/>
            <person name="Enrico T."/>
            <person name="Nicola S."/>
        </authorList>
    </citation>
    <scope>NUCLEOTIDE SEQUENCE [LARGE SCALE GENOMIC DNA]</scope>
    <source>
        <strain evidence="1 2">ATCC 700010</strain>
    </source>
</reference>
<dbReference type="RefSeq" id="WP_085141920.1">
    <property type="nucleotide sequence ID" value="NZ_JACKUA010000044.1"/>
</dbReference>
<sequence length="165" mass="18138">MKKLVAVVVFLTIVVIGPVTGCRLDPLPIDQVASVDLSDPDQVIADALTTMFTWRPTQDESPDTAYRRAAAYLAGDLAKQGEQTTTPGPGSQWDQWRSDGANVTAKVYFLADETPPNSTDVTHRVVVVVQSIATLDNRLIDEIRHTAWVTAKRSNNGWRVTSIEF</sequence>
<dbReference type="EMBL" id="LQQA01000004">
    <property type="protein sequence ID" value="ORX18715.1"/>
    <property type="molecule type" value="Genomic_DNA"/>
</dbReference>
<organism evidence="1 2">
    <name type="scientific">Mycolicibacterium wolinskyi</name>
    <dbReference type="NCBI Taxonomy" id="59750"/>
    <lineage>
        <taxon>Bacteria</taxon>
        <taxon>Bacillati</taxon>
        <taxon>Actinomycetota</taxon>
        <taxon>Actinomycetes</taxon>
        <taxon>Mycobacteriales</taxon>
        <taxon>Mycobacteriaceae</taxon>
        <taxon>Mycolicibacterium</taxon>
    </lineage>
</organism>
<accession>A0A1X2FJU8</accession>
<protein>
    <submittedName>
        <fullName evidence="1">Uncharacterized protein</fullName>
    </submittedName>
</protein>
<dbReference type="Proteomes" id="UP000193964">
    <property type="component" value="Unassembled WGS sequence"/>
</dbReference>
<comment type="caution">
    <text evidence="1">The sequence shown here is derived from an EMBL/GenBank/DDBJ whole genome shotgun (WGS) entry which is preliminary data.</text>
</comment>
<name>A0A1X2FJU8_9MYCO</name>
<gene>
    <name evidence="1" type="ORF">AWC31_12010</name>
</gene>
<evidence type="ECO:0000313" key="2">
    <source>
        <dbReference type="Proteomes" id="UP000193964"/>
    </source>
</evidence>
<dbReference type="OrthoDB" id="4627657at2"/>
<dbReference type="AlphaFoldDB" id="A0A1X2FJU8"/>